<sequence>MRRAATATLALLAALLVPAPAHAEPEPVPPHPSSPLAGLPDPVLRGQVVALADGDRYEVTSTAGGRSIRGRRWDAATRSWGPAQVIFHDDDLRCWGVVARGSGNGVAVRIGCGPALVEEWDGHPHAIVSADTQTWQSRRLPGYGWASTGISPDGTQAVWARGDDYYTWSAATGFVRRVADPPRPVFEGEAPMITDAGTVTIAYEDDSCSVTFDTYLSAGVPTRQVLPTGPDCYSTGVTAIDSRTLAFGDDADEWSNARLTRSGDDSPWVVSAVAPLSAPGLLSDRFLRGFAPLLLDAPDLPLAVVGNGPADLRVQVFDPAAQAWRSPVSMLTRSSGTRCNYRNDLTAGLGFYALSLRCTGADRLVSSPDGAAWTAWPLRAQAVGPNATLGLVAVPDHHRTVVLGRGSATAVPVGTDGGCDVVVPVAADRLLRLTSSRGRDGWPDLLQRSTPSGWRTVHRVEVPRHGSCGRVFPGLRAGPRFSLQGRRGSMRVQFVEQDGRWDVRVHAR</sequence>
<dbReference type="EMBL" id="PYXZ01000006">
    <property type="protein sequence ID" value="PUA80370.1"/>
    <property type="molecule type" value="Genomic_DNA"/>
</dbReference>
<feature type="chain" id="PRO_5015308368" description="Ricin B lectin domain-containing protein" evidence="1">
    <location>
        <begin position="24"/>
        <end position="508"/>
    </location>
</feature>
<reference evidence="2 3" key="1">
    <citation type="submission" date="2018-03" db="EMBL/GenBank/DDBJ databases">
        <authorList>
            <person name="Keele B.F."/>
        </authorList>
    </citation>
    <scope>NUCLEOTIDE SEQUENCE [LARGE SCALE GENOMIC DNA]</scope>
    <source>
        <strain evidence="2 3">IB-3</strain>
    </source>
</reference>
<evidence type="ECO:0000313" key="2">
    <source>
        <dbReference type="EMBL" id="PUA80370.1"/>
    </source>
</evidence>
<dbReference type="OrthoDB" id="3758823at2"/>
<evidence type="ECO:0000256" key="1">
    <source>
        <dbReference type="SAM" id="SignalP"/>
    </source>
</evidence>
<evidence type="ECO:0000313" key="3">
    <source>
        <dbReference type="Proteomes" id="UP000244867"/>
    </source>
</evidence>
<evidence type="ECO:0008006" key="4">
    <source>
        <dbReference type="Google" id="ProtNLM"/>
    </source>
</evidence>
<accession>A0A2R7YVD6</accession>
<dbReference type="SUPFAM" id="SSF69304">
    <property type="entry name" value="Tricorn protease N-terminal domain"/>
    <property type="match status" value="1"/>
</dbReference>
<name>A0A2R7YVD6_9ACTN</name>
<dbReference type="AlphaFoldDB" id="A0A2R7YVD6"/>
<protein>
    <recommendedName>
        <fullName evidence="4">Ricin B lectin domain-containing protein</fullName>
    </recommendedName>
</protein>
<keyword evidence="3" id="KW-1185">Reference proteome</keyword>
<gene>
    <name evidence="2" type="ORF">C7S10_14695</name>
</gene>
<comment type="caution">
    <text evidence="2">The sequence shown here is derived from an EMBL/GenBank/DDBJ whole genome shotgun (WGS) entry which is preliminary data.</text>
</comment>
<dbReference type="Proteomes" id="UP000244867">
    <property type="component" value="Unassembled WGS sequence"/>
</dbReference>
<proteinExistence type="predicted"/>
<dbReference type="RefSeq" id="WP_108345177.1">
    <property type="nucleotide sequence ID" value="NZ_PYXZ01000006.1"/>
</dbReference>
<organism evidence="2 3">
    <name type="scientific">Nocardioides currus</name>
    <dbReference type="NCBI Taxonomy" id="2133958"/>
    <lineage>
        <taxon>Bacteria</taxon>
        <taxon>Bacillati</taxon>
        <taxon>Actinomycetota</taxon>
        <taxon>Actinomycetes</taxon>
        <taxon>Propionibacteriales</taxon>
        <taxon>Nocardioidaceae</taxon>
        <taxon>Nocardioides</taxon>
    </lineage>
</organism>
<keyword evidence="1" id="KW-0732">Signal</keyword>
<feature type="signal peptide" evidence="1">
    <location>
        <begin position="1"/>
        <end position="23"/>
    </location>
</feature>